<dbReference type="OrthoDB" id="9757771at2"/>
<dbReference type="FunFam" id="3.40.50.980:FF:000003">
    <property type="entry name" value="Vibriobactin-specific 2,3-dihydroxybenzoate-AMP ligase"/>
    <property type="match status" value="1"/>
</dbReference>
<dbReference type="InterPro" id="IPR011963">
    <property type="entry name" value="DHB_AMP_lig"/>
</dbReference>
<protein>
    <submittedName>
        <fullName evidence="6">(2,3-dihydroxybenzoyl)adenylate synthase</fullName>
        <ecNumber evidence="6">2.7.7.58</ecNumber>
    </submittedName>
</protein>
<comment type="similarity">
    <text evidence="2">Belongs to the ATP-dependent AMP-binding enzyme family.</text>
</comment>
<dbReference type="InterPro" id="IPR050237">
    <property type="entry name" value="ATP-dep_AMP-bd_enzyme"/>
</dbReference>
<dbReference type="InterPro" id="IPR000873">
    <property type="entry name" value="AMP-dep_synth/lig_dom"/>
</dbReference>
<gene>
    <name evidence="6" type="ORF">FPZ44_11710</name>
</gene>
<evidence type="ECO:0000256" key="3">
    <source>
        <dbReference type="ARBA" id="ARBA00022598"/>
    </source>
</evidence>
<evidence type="ECO:0000256" key="2">
    <source>
        <dbReference type="ARBA" id="ARBA00006432"/>
    </source>
</evidence>
<keyword evidence="6" id="KW-0548">Nucleotidyltransferase</keyword>
<dbReference type="PANTHER" id="PTHR43767:SF1">
    <property type="entry name" value="NONRIBOSOMAL PEPTIDE SYNTHASE PES1 (EUROFUNG)-RELATED"/>
    <property type="match status" value="1"/>
</dbReference>
<dbReference type="Gene3D" id="2.30.38.10">
    <property type="entry name" value="Luciferase, Domain 3"/>
    <property type="match status" value="1"/>
</dbReference>
<reference evidence="6 7" key="1">
    <citation type="submission" date="2019-07" db="EMBL/GenBank/DDBJ databases">
        <authorList>
            <person name="Kim J."/>
        </authorList>
    </citation>
    <scope>NUCLEOTIDE SEQUENCE [LARGE SCALE GENOMIC DNA]</scope>
    <source>
        <strain evidence="6 7">N4</strain>
    </source>
</reference>
<comment type="caution">
    <text evidence="6">The sequence shown here is derived from an EMBL/GenBank/DDBJ whole genome shotgun (WGS) entry which is preliminary data.</text>
</comment>
<dbReference type="PANTHER" id="PTHR43767">
    <property type="entry name" value="LONG-CHAIN-FATTY-ACID--COA LIGASE"/>
    <property type="match status" value="1"/>
</dbReference>
<proteinExistence type="inferred from homology"/>
<keyword evidence="7" id="KW-1185">Reference proteome</keyword>
<dbReference type="GO" id="GO:0016779">
    <property type="term" value="F:nucleotidyltransferase activity"/>
    <property type="evidence" value="ECO:0007669"/>
    <property type="project" value="UniProtKB-KW"/>
</dbReference>
<dbReference type="RefSeq" id="WP_144991803.1">
    <property type="nucleotide sequence ID" value="NZ_VNJK01000001.1"/>
</dbReference>
<keyword evidence="6" id="KW-0808">Transferase</keyword>
<dbReference type="FunFam" id="3.30.300.30:FF:000008">
    <property type="entry name" value="2,3-dihydroxybenzoate-AMP ligase"/>
    <property type="match status" value="1"/>
</dbReference>
<dbReference type="Gene3D" id="3.40.50.980">
    <property type="match status" value="2"/>
</dbReference>
<dbReference type="FunFam" id="2.30.38.10:FF:000003">
    <property type="entry name" value="Vibriobactin-specific 2,3-dihydroxybenzoate-AMP ligase"/>
    <property type="match status" value="1"/>
</dbReference>
<evidence type="ECO:0000256" key="1">
    <source>
        <dbReference type="ARBA" id="ARBA00004924"/>
    </source>
</evidence>
<dbReference type="EC" id="2.7.7.58" evidence="6"/>
<dbReference type="InterPro" id="IPR045851">
    <property type="entry name" value="AMP-bd_C_sf"/>
</dbReference>
<dbReference type="Pfam" id="PF00501">
    <property type="entry name" value="AMP-binding"/>
    <property type="match status" value="1"/>
</dbReference>
<dbReference type="PROSITE" id="PS00455">
    <property type="entry name" value="AMP_BINDING"/>
    <property type="match status" value="1"/>
</dbReference>
<evidence type="ECO:0000259" key="5">
    <source>
        <dbReference type="Pfam" id="PF13193"/>
    </source>
</evidence>
<organism evidence="6 7">
    <name type="scientific">Paenibacillus agilis</name>
    <dbReference type="NCBI Taxonomy" id="3020863"/>
    <lineage>
        <taxon>Bacteria</taxon>
        <taxon>Bacillati</taxon>
        <taxon>Bacillota</taxon>
        <taxon>Bacilli</taxon>
        <taxon>Bacillales</taxon>
        <taxon>Paenibacillaceae</taxon>
        <taxon>Paenibacillus</taxon>
    </lineage>
</organism>
<dbReference type="Proteomes" id="UP000318102">
    <property type="component" value="Unassembled WGS sequence"/>
</dbReference>
<comment type="pathway">
    <text evidence="1">Siderophore biosynthesis.</text>
</comment>
<dbReference type="NCBIfam" id="TIGR02275">
    <property type="entry name" value="DHB_AMP_lig"/>
    <property type="match status" value="1"/>
</dbReference>
<dbReference type="Pfam" id="PF13193">
    <property type="entry name" value="AMP-binding_C"/>
    <property type="match status" value="1"/>
</dbReference>
<dbReference type="InterPro" id="IPR025110">
    <property type="entry name" value="AMP-bd_C"/>
</dbReference>
<dbReference type="InterPro" id="IPR020845">
    <property type="entry name" value="AMP-binding_CS"/>
</dbReference>
<dbReference type="SUPFAM" id="SSF56801">
    <property type="entry name" value="Acetyl-CoA synthetase-like"/>
    <property type="match status" value="1"/>
</dbReference>
<keyword evidence="3" id="KW-0436">Ligase</keyword>
<sequence>MLAGCPTWPEEFAERYRQSGCWEGITFGEMLRQRALALGEHIAVVCGEQKVSYAELDRRVDRLVVGFQQLGIKKQDRVIVQLPNIAPFFDAIFALFRIGALPVFALPVHRENEIVYLCEFSEAAAYIIPDKDAGYDYCELAKKVKTSVPGLRHVIVAGEPSTDEFHAMHDLYVDEGEELQVEGLEGPRSSDVAFLQLSGGTTGLPKLIPRTHDDYIYSLRMSVEVCDLNKDSAYLAVLPIAHNFPLSSPGVLGTLYAGGKVVLARRASPDVAFPLIANEGVTITALVPPLAIVWLDAAESRRHELLKLQVLQVGGAKFSSELAKRVKAVMGCKLQQVYGMAEGLVNYTRLNDPHDITINTQGRPMSPYDEVRIVDEDDNEVAYGEVGELLTRGPYTIRGYYKAEKHNEKAFTADGFYRTGDLASMTPEGYLVIEGRSKDQINRGGDKVAAEEVENHLLAHPAVHDAAVVAMPDEFLGERTCAFIIAHDQAVTSNELKAFLRQRGLAAYKIPDRVEFMDEFPQTGVGKVSKKSLREFIANKQNVLTH</sequence>
<feature type="domain" description="AMP-binding enzyme C-terminal" evidence="5">
    <location>
        <begin position="452"/>
        <end position="527"/>
    </location>
</feature>
<dbReference type="GO" id="GO:0019290">
    <property type="term" value="P:siderophore biosynthetic process"/>
    <property type="evidence" value="ECO:0007669"/>
    <property type="project" value="InterPro"/>
</dbReference>
<dbReference type="GO" id="GO:0008668">
    <property type="term" value="F:2,3-dihydroxybenzoate--[aryl-carrier protein] ligase"/>
    <property type="evidence" value="ECO:0007669"/>
    <property type="project" value="InterPro"/>
</dbReference>
<evidence type="ECO:0000313" key="6">
    <source>
        <dbReference type="EMBL" id="TVX94698.1"/>
    </source>
</evidence>
<dbReference type="EMBL" id="VNJK01000001">
    <property type="protein sequence ID" value="TVX94698.1"/>
    <property type="molecule type" value="Genomic_DNA"/>
</dbReference>
<dbReference type="AlphaFoldDB" id="A0A559J487"/>
<evidence type="ECO:0000259" key="4">
    <source>
        <dbReference type="Pfam" id="PF00501"/>
    </source>
</evidence>
<dbReference type="CDD" id="cd05920">
    <property type="entry name" value="23DHB-AMP_lg"/>
    <property type="match status" value="1"/>
</dbReference>
<feature type="domain" description="AMP-dependent synthetase/ligase" evidence="4">
    <location>
        <begin position="33"/>
        <end position="401"/>
    </location>
</feature>
<dbReference type="Gene3D" id="3.30.300.30">
    <property type="match status" value="1"/>
</dbReference>
<evidence type="ECO:0000313" key="7">
    <source>
        <dbReference type="Proteomes" id="UP000318102"/>
    </source>
</evidence>
<accession>A0A559J487</accession>
<name>A0A559J487_9BACL</name>